<proteinExistence type="predicted"/>
<feature type="compositionally biased region" description="Basic and acidic residues" evidence="1">
    <location>
        <begin position="33"/>
        <end position="43"/>
    </location>
</feature>
<dbReference type="AlphaFoldDB" id="A0A6J4PCF8"/>
<feature type="compositionally biased region" description="Low complexity" evidence="1">
    <location>
        <begin position="137"/>
        <end position="151"/>
    </location>
</feature>
<dbReference type="EMBL" id="CADCUN010000298">
    <property type="protein sequence ID" value="CAA9411981.1"/>
    <property type="molecule type" value="Genomic_DNA"/>
</dbReference>
<feature type="compositionally biased region" description="Basic and acidic residues" evidence="1">
    <location>
        <begin position="83"/>
        <end position="100"/>
    </location>
</feature>
<gene>
    <name evidence="2" type="ORF">AVDCRST_MAG60-2703</name>
</gene>
<protein>
    <submittedName>
        <fullName evidence="2">ATP-binding protein</fullName>
    </submittedName>
</protein>
<feature type="compositionally biased region" description="Low complexity" evidence="1">
    <location>
        <begin position="12"/>
        <end position="32"/>
    </location>
</feature>
<evidence type="ECO:0000256" key="1">
    <source>
        <dbReference type="SAM" id="MobiDB-lite"/>
    </source>
</evidence>
<keyword evidence="2" id="KW-0067">ATP-binding</keyword>
<reference evidence="2" key="1">
    <citation type="submission" date="2020-02" db="EMBL/GenBank/DDBJ databases">
        <authorList>
            <person name="Meier V. D."/>
        </authorList>
    </citation>
    <scope>NUCLEOTIDE SEQUENCE</scope>
    <source>
        <strain evidence="2">AVDCRST_MAG60</strain>
    </source>
</reference>
<feature type="non-terminal residue" evidence="2">
    <location>
        <position position="194"/>
    </location>
</feature>
<feature type="compositionally biased region" description="Basic residues" evidence="1">
    <location>
        <begin position="44"/>
        <end position="53"/>
    </location>
</feature>
<organism evidence="2">
    <name type="scientific">uncultured Nocardioides sp</name>
    <dbReference type="NCBI Taxonomy" id="198441"/>
    <lineage>
        <taxon>Bacteria</taxon>
        <taxon>Bacillati</taxon>
        <taxon>Actinomycetota</taxon>
        <taxon>Actinomycetes</taxon>
        <taxon>Propionibacteriales</taxon>
        <taxon>Nocardioidaceae</taxon>
        <taxon>Nocardioides</taxon>
        <taxon>environmental samples</taxon>
    </lineage>
</organism>
<feature type="non-terminal residue" evidence="2">
    <location>
        <position position="1"/>
    </location>
</feature>
<feature type="region of interest" description="Disordered" evidence="1">
    <location>
        <begin position="1"/>
        <end position="194"/>
    </location>
</feature>
<evidence type="ECO:0000313" key="2">
    <source>
        <dbReference type="EMBL" id="CAA9411981.1"/>
    </source>
</evidence>
<accession>A0A6J4PCF8</accession>
<sequence length="194" mass="21036">DRPCRSQRSRQVQVGGAPRPAGAAARRLLQGGRRPDPPEDHPRSQRRAGRLGPHRLLEPDGCPRCRGRAVLHGSHPGARLRHLHEQHDRRPDTRRGRPDGLRGGGDLRPGHRRRVPGAWPPRRCGVRHPASVGHLRASPAPGPEGEAQGAAGPPPPRLGPDAGTDAHRRGRASRRLSGVDGRPGPRRAERAQLV</sequence>
<keyword evidence="2" id="KW-0547">Nucleotide-binding</keyword>
<dbReference type="GO" id="GO:0005524">
    <property type="term" value="F:ATP binding"/>
    <property type="evidence" value="ECO:0007669"/>
    <property type="project" value="UniProtKB-KW"/>
</dbReference>
<name>A0A6J4PCF8_9ACTN</name>